<name>A0ABT9ZV91_9BACI</name>
<accession>A0ABT9ZV91</accession>
<evidence type="ECO:0000313" key="2">
    <source>
        <dbReference type="Proteomes" id="UP001230005"/>
    </source>
</evidence>
<organism evidence="1 2">
    <name type="scientific">Evansella vedderi</name>
    <dbReference type="NCBI Taxonomy" id="38282"/>
    <lineage>
        <taxon>Bacteria</taxon>
        <taxon>Bacillati</taxon>
        <taxon>Bacillota</taxon>
        <taxon>Bacilli</taxon>
        <taxon>Bacillales</taxon>
        <taxon>Bacillaceae</taxon>
        <taxon>Evansella</taxon>
    </lineage>
</organism>
<evidence type="ECO:0000313" key="1">
    <source>
        <dbReference type="EMBL" id="MDQ0254652.1"/>
    </source>
</evidence>
<sequence length="83" mass="9789">MDQMSYFEKLENLYVLKETRQMLLKKLQETNPNTVLHHVISDDLNKIEQEMTLYTDGQTVEVLDKAMTSSLMNPAIYYELDED</sequence>
<reference evidence="1 2" key="1">
    <citation type="submission" date="2023-07" db="EMBL/GenBank/DDBJ databases">
        <title>Genomic Encyclopedia of Type Strains, Phase IV (KMG-IV): sequencing the most valuable type-strain genomes for metagenomic binning, comparative biology and taxonomic classification.</title>
        <authorList>
            <person name="Goeker M."/>
        </authorList>
    </citation>
    <scope>NUCLEOTIDE SEQUENCE [LARGE SCALE GENOMIC DNA]</scope>
    <source>
        <strain evidence="1 2">DSM 9768</strain>
    </source>
</reference>
<comment type="caution">
    <text evidence="1">The sequence shown here is derived from an EMBL/GenBank/DDBJ whole genome shotgun (WGS) entry which is preliminary data.</text>
</comment>
<dbReference type="EMBL" id="JAUSUG010000007">
    <property type="protein sequence ID" value="MDQ0254652.1"/>
    <property type="molecule type" value="Genomic_DNA"/>
</dbReference>
<keyword evidence="2" id="KW-1185">Reference proteome</keyword>
<gene>
    <name evidence="1" type="ORF">J2S74_002031</name>
</gene>
<protein>
    <submittedName>
        <fullName evidence="1">Uncharacterized protein</fullName>
    </submittedName>
</protein>
<dbReference type="Proteomes" id="UP001230005">
    <property type="component" value="Unassembled WGS sequence"/>
</dbReference>
<dbReference type="RefSeq" id="WP_307324915.1">
    <property type="nucleotide sequence ID" value="NZ_JAUSUG010000007.1"/>
</dbReference>
<proteinExistence type="predicted"/>